<comment type="caution">
    <text evidence="15">The sequence shown here is derived from an EMBL/GenBank/DDBJ whole genome shotgun (WGS) entry which is preliminary data.</text>
</comment>
<feature type="region of interest" description="Disordered" evidence="11">
    <location>
        <begin position="1"/>
        <end position="21"/>
    </location>
</feature>
<sequence>MMTDFRSCQQQYTDNTLIPPSTSSSIPSYGTYFHPNIGYNTTNELDGQYPQFTSSYTSPFYHHHHHQQQQQQQQQSYDFDSSSSASFIPHYSTLQPVNSSYTSFSPTSEHSPDKSLNYFYSSIPLQQTTLSSSSTTESRSPSIHSCDDESNITITPNKNDIHTESPNNNNGSCDGTRRCLLWACKACKRKTVTVDRRKAATMRERRRLRKVNEAFETLKRRTCPNPSQRLPKVEILRNAIEYIENLEDLLRSSGISSRSLRHDLDNQKSNINELLKPKSSMINYSEKYDNVTTDYNSNSATPSVYETIDNYTEVVLAHHTRSSTISSLDCLSMIVESIDPNKIVNSSNGISNIRTISHSSKFNRTYMIFVSKDVPIGHTQIIDTYDLSFCLIFSMNTTFSHYNNLPFEILLIQNKNCTLYLHVIDLLYHKHISIYTIQQELIYENISIIIHLSINIIDINNNILEFENKHYHFIVQENILPGTFIGRVQVYNTQIFFNTNIFYILFGNDLIQLDNQIMFRIDKNTGDIFLFDYKLNYEIKQEYKIKVEAKGYYKDIETARWISVSSFADIIITVEDINNEKPQIIVTMPDENNMKIMSISEPQLNEEQNRFINSFRSSINLIENDAEIISLTKEESLPVNTLLALLHLYDNDQISNRSLSLNLQTYVQCSREEIFINNRTFCHISNFFHLTIVRPNVYGLFNSQILDREQYENYIIHLIVNNDNQSIEMNTISNSFQSELFIYLILLDINDNVPIFNQTYFYIQINENLPKKSIITRLHAYDIDKGRNGTVHYELIVKKQQFFSIDKYSGILRTKRKLDREQCEWYRIGIRAYDLGYPIQKYSSIVIVDVQINNINDHVPYFTHDIYHFNIEENTPIGKIVGRLTIEDKDEEEPIEQMINLSSIDDGDTIKFNSSRSNRIPRTNYSMIDFLFLDSYRNKSLSGLFSIDSQGYIHTLVIFDREYQSNYTFYIFIYDRILKSYTFPTYIIIHILDENDHIPYEPFLSNSTILSIEQINNDETILYKFQPIDLDNGLNGFVSIECLNCLSIYYFYIINSSTLITRRYIKIPDGIYILNIMLHDHGLIISHKQFYTLTINLTHSLNFKQKENLFSKKFFYKYFLLEFSWYYFILFLIIWFILILMALWKCYHYDRISINQQIYQHKIIIKIQNILNSIYQIISNNRNFCNNDVSSNLNSIPIRNYSTQITLRSTSFSRLYNFSSSCQVSLSMMNSRETILTDPATNASYHEDNNDIWQPMNTNNRILYEKTSTILHNKNYYFEPIDRDFSTNITTSKINHSHLIQRPVPISNYQLNTLMEHSQQQQQYFLQTKTNSTMNINPSNIDSTIQSYALPRSITTDQFSNNKNSKNRLYYYPSVQDVLDALNRDSNFKESFV</sequence>
<dbReference type="GO" id="GO:0005634">
    <property type="term" value="C:nucleus"/>
    <property type="evidence" value="ECO:0007669"/>
    <property type="project" value="UniProtKB-SubCell"/>
</dbReference>
<dbReference type="PRINTS" id="PR00205">
    <property type="entry name" value="CADHERIN"/>
</dbReference>
<dbReference type="SMART" id="SM00353">
    <property type="entry name" value="HLH"/>
    <property type="match status" value="1"/>
</dbReference>
<dbReference type="InterPro" id="IPR036638">
    <property type="entry name" value="HLH_DNA-bd_sf"/>
</dbReference>
<feature type="transmembrane region" description="Helical" evidence="12">
    <location>
        <begin position="1125"/>
        <end position="1144"/>
    </location>
</feature>
<gene>
    <name evidence="16" type="ORF">OTI717_LOCUS7980</name>
    <name evidence="15" type="ORF">RFH988_LOCUS21033</name>
</gene>
<evidence type="ECO:0000256" key="8">
    <source>
        <dbReference type="ARBA" id="ARBA00023136"/>
    </source>
</evidence>
<evidence type="ECO:0000256" key="12">
    <source>
        <dbReference type="SAM" id="Phobius"/>
    </source>
</evidence>
<dbReference type="PANTHER" id="PTHR24026:SF126">
    <property type="entry name" value="PROTOCADHERIN FAT 4"/>
    <property type="match status" value="1"/>
</dbReference>
<accession>A0A814RI67</accession>
<keyword evidence="8 12" id="KW-0472">Membrane</keyword>
<evidence type="ECO:0000256" key="5">
    <source>
        <dbReference type="ARBA" id="ARBA00022837"/>
    </source>
</evidence>
<dbReference type="EMBL" id="CAJNOO010001319">
    <property type="protein sequence ID" value="CAF1134223.1"/>
    <property type="molecule type" value="Genomic_DNA"/>
</dbReference>
<dbReference type="Proteomes" id="UP000663823">
    <property type="component" value="Unassembled WGS sequence"/>
</dbReference>
<evidence type="ECO:0000256" key="7">
    <source>
        <dbReference type="ARBA" id="ARBA00023125"/>
    </source>
</evidence>
<dbReference type="GO" id="GO:0005886">
    <property type="term" value="C:plasma membrane"/>
    <property type="evidence" value="ECO:0007669"/>
    <property type="project" value="UniProtKB-SubCell"/>
</dbReference>
<evidence type="ECO:0000313" key="17">
    <source>
        <dbReference type="Proteomes" id="UP000663882"/>
    </source>
</evidence>
<dbReference type="Pfam" id="PF00010">
    <property type="entry name" value="HLH"/>
    <property type="match status" value="1"/>
</dbReference>
<feature type="region of interest" description="Disordered" evidence="11">
    <location>
        <begin position="129"/>
        <end position="170"/>
    </location>
</feature>
<dbReference type="GO" id="GO:0003677">
    <property type="term" value="F:DNA binding"/>
    <property type="evidence" value="ECO:0007669"/>
    <property type="project" value="UniProtKB-KW"/>
</dbReference>
<feature type="domain" description="BHLH" evidence="14">
    <location>
        <begin position="195"/>
        <end position="246"/>
    </location>
</feature>
<evidence type="ECO:0000256" key="4">
    <source>
        <dbReference type="ARBA" id="ARBA00022737"/>
    </source>
</evidence>
<feature type="domain" description="Cadherin" evidence="13">
    <location>
        <begin position="467"/>
        <end position="584"/>
    </location>
</feature>
<dbReference type="InterPro" id="IPR002546">
    <property type="entry name" value="MyoD_N"/>
</dbReference>
<evidence type="ECO:0000256" key="1">
    <source>
        <dbReference type="ARBA" id="ARBA00004123"/>
    </source>
</evidence>
<dbReference type="SUPFAM" id="SSF47459">
    <property type="entry name" value="HLH, helix-loop-helix DNA-binding domain"/>
    <property type="match status" value="1"/>
</dbReference>
<evidence type="ECO:0000256" key="11">
    <source>
        <dbReference type="SAM" id="MobiDB-lite"/>
    </source>
</evidence>
<keyword evidence="5 10" id="KW-0106">Calcium</keyword>
<dbReference type="SUPFAM" id="SSF49313">
    <property type="entry name" value="Cadherin-like"/>
    <property type="match status" value="3"/>
</dbReference>
<feature type="compositionally biased region" description="Low complexity" evidence="11">
    <location>
        <begin position="129"/>
        <end position="144"/>
    </location>
</feature>
<feature type="compositionally biased region" description="Polar residues" evidence="11">
    <location>
        <begin position="151"/>
        <end position="170"/>
    </location>
</feature>
<proteinExistence type="predicted"/>
<dbReference type="SMART" id="SM00520">
    <property type="entry name" value="BASIC"/>
    <property type="match status" value="1"/>
</dbReference>
<feature type="domain" description="Cadherin" evidence="13">
    <location>
        <begin position="863"/>
        <end position="1004"/>
    </location>
</feature>
<dbReference type="PROSITE" id="PS50268">
    <property type="entry name" value="CADHERIN_2"/>
    <property type="match status" value="4"/>
</dbReference>
<evidence type="ECO:0000256" key="6">
    <source>
        <dbReference type="ARBA" id="ARBA00022989"/>
    </source>
</evidence>
<reference evidence="15" key="1">
    <citation type="submission" date="2021-02" db="EMBL/GenBank/DDBJ databases">
        <authorList>
            <person name="Nowell W R."/>
        </authorList>
    </citation>
    <scope>NUCLEOTIDE SEQUENCE</scope>
</reference>
<dbReference type="FunFam" id="4.10.280.10:FF:000005">
    <property type="entry name" value="Myogenic factor"/>
    <property type="match status" value="1"/>
</dbReference>
<protein>
    <submittedName>
        <fullName evidence="15">Uncharacterized protein</fullName>
    </submittedName>
</protein>
<dbReference type="GO" id="GO:0005509">
    <property type="term" value="F:calcium ion binding"/>
    <property type="evidence" value="ECO:0007669"/>
    <property type="project" value="UniProtKB-UniRule"/>
</dbReference>
<dbReference type="PROSITE" id="PS50888">
    <property type="entry name" value="BHLH"/>
    <property type="match status" value="1"/>
</dbReference>
<keyword evidence="3 12" id="KW-0812">Transmembrane</keyword>
<organism evidence="15 17">
    <name type="scientific">Rotaria sordida</name>
    <dbReference type="NCBI Taxonomy" id="392033"/>
    <lineage>
        <taxon>Eukaryota</taxon>
        <taxon>Metazoa</taxon>
        <taxon>Spiralia</taxon>
        <taxon>Gnathifera</taxon>
        <taxon>Rotifera</taxon>
        <taxon>Eurotatoria</taxon>
        <taxon>Bdelloidea</taxon>
        <taxon>Philodinida</taxon>
        <taxon>Philodinidae</taxon>
        <taxon>Rotaria</taxon>
    </lineage>
</organism>
<keyword evidence="7" id="KW-0238">DNA-binding</keyword>
<evidence type="ECO:0000313" key="15">
    <source>
        <dbReference type="EMBL" id="CAF1134223.1"/>
    </source>
</evidence>
<dbReference type="CDD" id="cd11304">
    <property type="entry name" value="Cadherin_repeat"/>
    <property type="match status" value="3"/>
</dbReference>
<feature type="compositionally biased region" description="Low complexity" evidence="11">
    <location>
        <begin position="68"/>
        <end position="84"/>
    </location>
</feature>
<evidence type="ECO:0000313" key="16">
    <source>
        <dbReference type="EMBL" id="CAF3624447.1"/>
    </source>
</evidence>
<dbReference type="InterPro" id="IPR002126">
    <property type="entry name" value="Cadherin-like_dom"/>
</dbReference>
<feature type="compositionally biased region" description="Polar residues" evidence="11">
    <location>
        <begin position="1"/>
        <end position="16"/>
    </location>
</feature>
<dbReference type="Gene3D" id="4.10.280.10">
    <property type="entry name" value="Helix-loop-helix DNA-binding domain"/>
    <property type="match status" value="1"/>
</dbReference>
<evidence type="ECO:0000256" key="3">
    <source>
        <dbReference type="ARBA" id="ARBA00022692"/>
    </source>
</evidence>
<dbReference type="Gene3D" id="2.60.40.60">
    <property type="entry name" value="Cadherins"/>
    <property type="match status" value="4"/>
</dbReference>
<dbReference type="InterPro" id="IPR020894">
    <property type="entry name" value="Cadherin_CS"/>
</dbReference>
<feature type="domain" description="Cadherin" evidence="13">
    <location>
        <begin position="757"/>
        <end position="862"/>
    </location>
</feature>
<evidence type="ECO:0000259" key="13">
    <source>
        <dbReference type="PROSITE" id="PS50268"/>
    </source>
</evidence>
<keyword evidence="6 12" id="KW-1133">Transmembrane helix</keyword>
<dbReference type="CDD" id="cd19699">
    <property type="entry name" value="bHLH_TS_dMYOD_like"/>
    <property type="match status" value="1"/>
</dbReference>
<name>A0A814RI67_9BILA</name>
<evidence type="ECO:0000256" key="9">
    <source>
        <dbReference type="ARBA" id="ARBA00023242"/>
    </source>
</evidence>
<dbReference type="Pfam" id="PF00028">
    <property type="entry name" value="Cadherin"/>
    <property type="match status" value="2"/>
</dbReference>
<dbReference type="PROSITE" id="PS00232">
    <property type="entry name" value="CADHERIN_1"/>
    <property type="match status" value="1"/>
</dbReference>
<dbReference type="SMART" id="SM00112">
    <property type="entry name" value="CA"/>
    <property type="match status" value="3"/>
</dbReference>
<keyword evidence="9" id="KW-0539">Nucleus</keyword>
<evidence type="ECO:0000259" key="14">
    <source>
        <dbReference type="PROSITE" id="PS50888"/>
    </source>
</evidence>
<feature type="region of interest" description="Disordered" evidence="11">
    <location>
        <begin position="56"/>
        <end position="84"/>
    </location>
</feature>
<dbReference type="InterPro" id="IPR015919">
    <property type="entry name" value="Cadherin-like_sf"/>
</dbReference>
<evidence type="ECO:0000256" key="2">
    <source>
        <dbReference type="ARBA" id="ARBA00004370"/>
    </source>
</evidence>
<keyword evidence="4" id="KW-0677">Repeat</keyword>
<feature type="domain" description="Cadherin" evidence="13">
    <location>
        <begin position="625"/>
        <end position="756"/>
    </location>
</feature>
<dbReference type="InterPro" id="IPR011598">
    <property type="entry name" value="bHLH_dom"/>
</dbReference>
<dbReference type="OrthoDB" id="10052480at2759"/>
<dbReference type="FunFam" id="2.60.40.60:FF:000015">
    <property type="entry name" value="FAT atypical cadherin 1"/>
    <property type="match status" value="1"/>
</dbReference>
<evidence type="ECO:0000256" key="10">
    <source>
        <dbReference type="PROSITE-ProRule" id="PRU00043"/>
    </source>
</evidence>
<dbReference type="PANTHER" id="PTHR24026">
    <property type="entry name" value="FAT ATYPICAL CADHERIN-RELATED"/>
    <property type="match status" value="1"/>
</dbReference>
<comment type="subcellular location">
    <subcellularLocation>
        <location evidence="2">Membrane</location>
    </subcellularLocation>
    <subcellularLocation>
        <location evidence="1">Nucleus</location>
    </subcellularLocation>
</comment>
<dbReference type="EMBL" id="CAJOAX010000619">
    <property type="protein sequence ID" value="CAF3624447.1"/>
    <property type="molecule type" value="Genomic_DNA"/>
</dbReference>
<dbReference type="Proteomes" id="UP000663882">
    <property type="component" value="Unassembled WGS sequence"/>
</dbReference>
<dbReference type="Pfam" id="PF01586">
    <property type="entry name" value="Basic"/>
    <property type="match status" value="1"/>
</dbReference>
<dbReference type="GO" id="GO:0046983">
    <property type="term" value="F:protein dimerization activity"/>
    <property type="evidence" value="ECO:0007669"/>
    <property type="project" value="InterPro"/>
</dbReference>
<dbReference type="GO" id="GO:0007156">
    <property type="term" value="P:homophilic cell adhesion via plasma membrane adhesion molecules"/>
    <property type="evidence" value="ECO:0007669"/>
    <property type="project" value="InterPro"/>
</dbReference>